<keyword evidence="2 5" id="KW-0812">Transmembrane</keyword>
<evidence type="ECO:0000256" key="1">
    <source>
        <dbReference type="ARBA" id="ARBA00004141"/>
    </source>
</evidence>
<evidence type="ECO:0000313" key="7">
    <source>
        <dbReference type="EMBL" id="PJE75605.1"/>
    </source>
</evidence>
<evidence type="ECO:0000256" key="4">
    <source>
        <dbReference type="ARBA" id="ARBA00023136"/>
    </source>
</evidence>
<feature type="transmembrane region" description="Helical" evidence="5">
    <location>
        <begin position="228"/>
        <end position="248"/>
    </location>
</feature>
<dbReference type="PANTHER" id="PTHR43332:SF2">
    <property type="entry name" value="INNER MEMBRANE TRANSPORT PERMEASE YADH"/>
    <property type="match status" value="1"/>
</dbReference>
<protein>
    <recommendedName>
        <fullName evidence="5">Transport permease protein</fullName>
    </recommendedName>
</protein>
<keyword evidence="5" id="KW-1003">Cell membrane</keyword>
<dbReference type="GO" id="GO:0140359">
    <property type="term" value="F:ABC-type transporter activity"/>
    <property type="evidence" value="ECO:0007669"/>
    <property type="project" value="InterPro"/>
</dbReference>
<feature type="domain" description="ABC transmembrane type-2" evidence="6">
    <location>
        <begin position="21"/>
        <end position="251"/>
    </location>
</feature>
<dbReference type="InterPro" id="IPR000412">
    <property type="entry name" value="ABC_2_transport"/>
</dbReference>
<feature type="transmembrane region" description="Helical" evidence="5">
    <location>
        <begin position="58"/>
        <end position="85"/>
    </location>
</feature>
<feature type="transmembrane region" description="Helical" evidence="5">
    <location>
        <begin position="176"/>
        <end position="194"/>
    </location>
</feature>
<feature type="transmembrane region" description="Helical" evidence="5">
    <location>
        <begin position="105"/>
        <end position="132"/>
    </location>
</feature>
<dbReference type="PANTHER" id="PTHR43332">
    <property type="entry name" value="INNER MEMBRANE TRANSPORT PERMEASE YADH-RELATED"/>
    <property type="match status" value="1"/>
</dbReference>
<reference evidence="7 8" key="1">
    <citation type="submission" date="2017-09" db="EMBL/GenBank/DDBJ databases">
        <title>Depth-based differentiation of microbial function through sediment-hosted aquifers and enrichment of novel symbionts in the deep terrestrial subsurface.</title>
        <authorList>
            <person name="Probst A.J."/>
            <person name="Ladd B."/>
            <person name="Jarett J.K."/>
            <person name="Geller-Mcgrath D.E."/>
            <person name="Sieber C.M."/>
            <person name="Emerson J.B."/>
            <person name="Anantharaman K."/>
            <person name="Thomas B.C."/>
            <person name="Malmstrom R."/>
            <person name="Stieglmeier M."/>
            <person name="Klingl A."/>
            <person name="Woyke T."/>
            <person name="Ryan C.M."/>
            <person name="Banfield J.F."/>
        </authorList>
    </citation>
    <scope>NUCLEOTIDE SEQUENCE [LARGE SCALE GENOMIC DNA]</scope>
    <source>
        <strain evidence="7">CG10_big_fil_rev_8_21_14_0_10_48_11</strain>
    </source>
</reference>
<dbReference type="Proteomes" id="UP000231152">
    <property type="component" value="Unassembled WGS sequence"/>
</dbReference>
<dbReference type="GO" id="GO:0043190">
    <property type="term" value="C:ATP-binding cassette (ABC) transporter complex"/>
    <property type="evidence" value="ECO:0007669"/>
    <property type="project" value="InterPro"/>
</dbReference>
<dbReference type="InterPro" id="IPR052522">
    <property type="entry name" value="ABC-2_transport_permease"/>
</dbReference>
<accession>A0A2M8LDU3</accession>
<dbReference type="EMBL" id="PFET01000013">
    <property type="protein sequence ID" value="PJE75605.1"/>
    <property type="molecule type" value="Genomic_DNA"/>
</dbReference>
<comment type="caution">
    <text evidence="7">The sequence shown here is derived from an EMBL/GenBank/DDBJ whole genome shotgun (WGS) entry which is preliminary data.</text>
</comment>
<proteinExistence type="inferred from homology"/>
<feature type="transmembrane region" description="Helical" evidence="5">
    <location>
        <begin position="27"/>
        <end position="46"/>
    </location>
</feature>
<evidence type="ECO:0000256" key="2">
    <source>
        <dbReference type="ARBA" id="ARBA00022692"/>
    </source>
</evidence>
<keyword evidence="5" id="KW-0813">Transport</keyword>
<dbReference type="Pfam" id="PF01061">
    <property type="entry name" value="ABC2_membrane"/>
    <property type="match status" value="1"/>
</dbReference>
<comment type="similarity">
    <text evidence="5">Belongs to the ABC-2 integral membrane protein family.</text>
</comment>
<comment type="subcellular location">
    <subcellularLocation>
        <location evidence="5">Cell membrane</location>
        <topology evidence="5">Multi-pass membrane protein</topology>
    </subcellularLocation>
    <subcellularLocation>
        <location evidence="1">Membrane</location>
        <topology evidence="1">Multi-pass membrane protein</topology>
    </subcellularLocation>
</comment>
<evidence type="ECO:0000313" key="8">
    <source>
        <dbReference type="Proteomes" id="UP000231152"/>
    </source>
</evidence>
<keyword evidence="4 5" id="KW-0472">Membrane</keyword>
<dbReference type="InterPro" id="IPR013525">
    <property type="entry name" value="ABC2_TM"/>
</dbReference>
<dbReference type="InterPro" id="IPR047817">
    <property type="entry name" value="ABC2_TM_bact-type"/>
</dbReference>
<evidence type="ECO:0000256" key="5">
    <source>
        <dbReference type="RuleBase" id="RU361157"/>
    </source>
</evidence>
<evidence type="ECO:0000256" key="3">
    <source>
        <dbReference type="ARBA" id="ARBA00022989"/>
    </source>
</evidence>
<dbReference type="PROSITE" id="PS51012">
    <property type="entry name" value="ABC_TM2"/>
    <property type="match status" value="1"/>
</dbReference>
<sequence>MKINWIGLGTIYWREIRRTFQVSMQTVFPPIITSLLYILIFGNVLGSRIQDIIPGVSYIDFMIPGLLMMNVISASFASTSSVIYIGKLQNTITELLVAPLSYVEIVMGFVLAAATRGVIVGMGVYAVALFFTTATFAHLWAFLFFILATSLLFGAVGAMVGLWAETFDHVNLPNTFILLPLSFFGGVFHSIRLLPDWMQTLSKANPVFYMVNGIRASMIGIADVPMYVSALVVLVLVTVALWFCVSLFRRGYKLRS</sequence>
<feature type="transmembrane region" description="Helical" evidence="5">
    <location>
        <begin position="139"/>
        <end position="164"/>
    </location>
</feature>
<evidence type="ECO:0000259" key="6">
    <source>
        <dbReference type="PROSITE" id="PS51012"/>
    </source>
</evidence>
<keyword evidence="3 5" id="KW-1133">Transmembrane helix</keyword>
<dbReference type="AlphaFoldDB" id="A0A2M8LDU3"/>
<dbReference type="PIRSF" id="PIRSF006648">
    <property type="entry name" value="DrrB"/>
    <property type="match status" value="1"/>
</dbReference>
<dbReference type="NCBIfam" id="NF011648">
    <property type="entry name" value="PRK15066.1"/>
    <property type="match status" value="1"/>
</dbReference>
<name>A0A2M8LDU3_9BACT</name>
<gene>
    <name evidence="7" type="ORF">COV04_04235</name>
</gene>
<organism evidence="7 8">
    <name type="scientific">Candidatus Uhrbacteria bacterium CG10_big_fil_rev_8_21_14_0_10_48_11</name>
    <dbReference type="NCBI Taxonomy" id="1975037"/>
    <lineage>
        <taxon>Bacteria</taxon>
        <taxon>Candidatus Uhriibacteriota</taxon>
    </lineage>
</organism>